<reference evidence="4" key="1">
    <citation type="journal article" date="2022" name="Front. Genet.">
        <title>Chromosome-Scale Assembly of the Dendrobium nobile Genome Provides Insights Into the Molecular Mechanism of the Biosynthesis of the Medicinal Active Ingredient of Dendrobium.</title>
        <authorList>
            <person name="Xu Q."/>
            <person name="Niu S.-C."/>
            <person name="Li K.-L."/>
            <person name="Zheng P.-J."/>
            <person name="Zhang X.-J."/>
            <person name="Jia Y."/>
            <person name="Liu Y."/>
            <person name="Niu Y.-X."/>
            <person name="Yu L.-H."/>
            <person name="Chen D.-F."/>
            <person name="Zhang G.-Q."/>
        </authorList>
    </citation>
    <scope>NUCLEOTIDE SEQUENCE</scope>
    <source>
        <tissue evidence="4">Leaf</tissue>
    </source>
</reference>
<evidence type="ECO:0000313" key="4">
    <source>
        <dbReference type="EMBL" id="KAI0488188.1"/>
    </source>
</evidence>
<dbReference type="FunFam" id="2.60.40.2700:FF:000001">
    <property type="entry name" value="Transmembrane protein"/>
    <property type="match status" value="1"/>
</dbReference>
<feature type="domain" description="AIR9-like A9" evidence="3">
    <location>
        <begin position="365"/>
        <end position="444"/>
    </location>
</feature>
<dbReference type="InterPro" id="IPR056284">
    <property type="entry name" value="AIR9-like_A9"/>
</dbReference>
<evidence type="ECO:0000256" key="1">
    <source>
        <dbReference type="SAM" id="Coils"/>
    </source>
</evidence>
<keyword evidence="1" id="KW-0175">Coiled coil</keyword>
<evidence type="ECO:0000259" key="2">
    <source>
        <dbReference type="Pfam" id="PF23080"/>
    </source>
</evidence>
<dbReference type="AlphaFoldDB" id="A0A8T3A1E3"/>
<dbReference type="EMBL" id="JAGYWB010000019">
    <property type="protein sequence ID" value="KAI0488188.1"/>
    <property type="molecule type" value="Genomic_DNA"/>
</dbReference>
<accession>A0A8T3A1E3</accession>
<keyword evidence="5" id="KW-1185">Reference proteome</keyword>
<dbReference type="Gene3D" id="2.60.40.2700">
    <property type="match status" value="1"/>
</dbReference>
<comment type="caution">
    <text evidence="4">The sequence shown here is derived from an EMBL/GenBank/DDBJ whole genome shotgun (WGS) entry which is preliminary data.</text>
</comment>
<dbReference type="Pfam" id="PF23080">
    <property type="entry name" value="DUF7046"/>
    <property type="match status" value="1"/>
</dbReference>
<feature type="domain" description="DUF7046" evidence="2">
    <location>
        <begin position="477"/>
        <end position="582"/>
    </location>
</feature>
<gene>
    <name evidence="4" type="ORF">KFK09_028015</name>
</gene>
<dbReference type="GO" id="GO:0005886">
    <property type="term" value="C:plasma membrane"/>
    <property type="evidence" value="ECO:0007669"/>
    <property type="project" value="TreeGrafter"/>
</dbReference>
<evidence type="ECO:0000313" key="5">
    <source>
        <dbReference type="Proteomes" id="UP000829196"/>
    </source>
</evidence>
<proteinExistence type="predicted"/>
<sequence length="583" mass="65204">MCDPFIGEYHVSYGQSSPEPVPPDMRPSSAGYIDGNDDAAFWTTSTDSLVRHQFRRGSSARILKDDANNTLLDHELMELSSKVQQQEEEIMFLRKQIRDASSKELQLLNEKHVLERKLSELGTAIDEKQDDAISDSMKELSQRKGCIKEKLKLTNELKVTEEEVYLFTSSLLGFLAEYNIRVPIINASTVTNSTQRLFQHMKWKMGSNAGISEMQLLLGNQPGVEISNNGKLATLARRPLSQPGLDSNMNEFQEYDKYPFDFPVEGTPKLKHIPPLAVMNANGLNNAAPDFGYQFIMDQPRELQSAMYKEVGGAATPNVLENNAVEAAHRRETVDPNFYIPSPLETQASPFTEVGEVSLPGIEVFQIIGEAKPGCTLRACGYPTNGTYLCIFQWVRHLENGTRQSIEGATVPDYVVTADDVDTYLAVDCIPMDESGRQGELVSLFANNQNKITCDSDMQHEIETHLSSGRAVFNVMLLQIDSSEAWEQTTMFLKRSGYQIKVSRTQHVVIEEKYSPELYIKVPNGQSTQFVLIGSDGTTLPFSTSGTSQPHSLENDIRLRDIIVLSMRYFQSKAVDGKRKGKA</sequence>
<dbReference type="InterPro" id="IPR055474">
    <property type="entry name" value="DUF7046"/>
</dbReference>
<protein>
    <submittedName>
        <fullName evidence="4">Uncharacterized protein</fullName>
    </submittedName>
</protein>
<dbReference type="PANTHER" id="PTHR31149:SF7">
    <property type="entry name" value="EXPRESSED PROTEIN"/>
    <property type="match status" value="1"/>
</dbReference>
<feature type="coiled-coil region" evidence="1">
    <location>
        <begin position="69"/>
        <end position="103"/>
    </location>
</feature>
<organism evidence="4 5">
    <name type="scientific">Dendrobium nobile</name>
    <name type="common">Orchid</name>
    <dbReference type="NCBI Taxonomy" id="94219"/>
    <lineage>
        <taxon>Eukaryota</taxon>
        <taxon>Viridiplantae</taxon>
        <taxon>Streptophyta</taxon>
        <taxon>Embryophyta</taxon>
        <taxon>Tracheophyta</taxon>
        <taxon>Spermatophyta</taxon>
        <taxon>Magnoliopsida</taxon>
        <taxon>Liliopsida</taxon>
        <taxon>Asparagales</taxon>
        <taxon>Orchidaceae</taxon>
        <taxon>Epidendroideae</taxon>
        <taxon>Malaxideae</taxon>
        <taxon>Dendrobiinae</taxon>
        <taxon>Dendrobium</taxon>
    </lineage>
</organism>
<evidence type="ECO:0000259" key="3">
    <source>
        <dbReference type="Pfam" id="PF23197"/>
    </source>
</evidence>
<dbReference type="Pfam" id="PF23197">
    <property type="entry name" value="IG_AIR9"/>
    <property type="match status" value="1"/>
</dbReference>
<dbReference type="OrthoDB" id="1890867at2759"/>
<dbReference type="Proteomes" id="UP000829196">
    <property type="component" value="Unassembled WGS sequence"/>
</dbReference>
<dbReference type="PANTHER" id="PTHR31149">
    <property type="entry name" value="EXPRESSED PROTEIN"/>
    <property type="match status" value="1"/>
</dbReference>
<name>A0A8T3A1E3_DENNO</name>